<proteinExistence type="predicted"/>
<dbReference type="Proteomes" id="UP000223913">
    <property type="component" value="Unassembled WGS sequence"/>
</dbReference>
<protein>
    <recommendedName>
        <fullName evidence="2">SWIM-type domain-containing protein</fullName>
    </recommendedName>
</protein>
<keyword evidence="1" id="KW-0479">Metal-binding</keyword>
<keyword evidence="1" id="KW-0862">Zinc</keyword>
<evidence type="ECO:0000313" key="3">
    <source>
        <dbReference type="EMBL" id="PHN04856.1"/>
    </source>
</evidence>
<dbReference type="AlphaFoldDB" id="A0A2D0N8Z9"/>
<organism evidence="3 4">
    <name type="scientific">Flavilitoribacter nigricans (strain ATCC 23147 / DSM 23189 / NBRC 102662 / NCIMB 1420 / SS-2)</name>
    <name type="common">Lewinella nigricans</name>
    <dbReference type="NCBI Taxonomy" id="1122177"/>
    <lineage>
        <taxon>Bacteria</taxon>
        <taxon>Pseudomonadati</taxon>
        <taxon>Bacteroidota</taxon>
        <taxon>Saprospiria</taxon>
        <taxon>Saprospirales</taxon>
        <taxon>Lewinellaceae</taxon>
        <taxon>Flavilitoribacter</taxon>
    </lineage>
</organism>
<dbReference type="OrthoDB" id="9816340at2"/>
<accession>A0A2D0N8Z9</accession>
<evidence type="ECO:0000313" key="4">
    <source>
        <dbReference type="Proteomes" id="UP000223913"/>
    </source>
</evidence>
<dbReference type="EMBL" id="PDUD01000024">
    <property type="protein sequence ID" value="PHN04856.1"/>
    <property type="molecule type" value="Genomic_DNA"/>
</dbReference>
<feature type="domain" description="SWIM-type" evidence="2">
    <location>
        <begin position="54"/>
        <end position="87"/>
    </location>
</feature>
<reference evidence="3 4" key="1">
    <citation type="submission" date="2017-10" db="EMBL/GenBank/DDBJ databases">
        <title>The draft genome sequence of Lewinella nigricans NBRC 102662.</title>
        <authorList>
            <person name="Wang K."/>
        </authorList>
    </citation>
    <scope>NUCLEOTIDE SEQUENCE [LARGE SCALE GENOMIC DNA]</scope>
    <source>
        <strain evidence="3 4">NBRC 102662</strain>
    </source>
</reference>
<keyword evidence="4" id="KW-1185">Reference proteome</keyword>
<evidence type="ECO:0000259" key="2">
    <source>
        <dbReference type="PROSITE" id="PS50966"/>
    </source>
</evidence>
<comment type="caution">
    <text evidence="3">The sequence shown here is derived from an EMBL/GenBank/DDBJ whole genome shotgun (WGS) entry which is preliminary data.</text>
</comment>
<dbReference type="GO" id="GO:0008270">
    <property type="term" value="F:zinc ion binding"/>
    <property type="evidence" value="ECO:0007669"/>
    <property type="project" value="UniProtKB-KW"/>
</dbReference>
<keyword evidence="1" id="KW-0863">Zinc-finger</keyword>
<dbReference type="RefSeq" id="WP_099151917.1">
    <property type="nucleotide sequence ID" value="NZ_PDUD01000024.1"/>
</dbReference>
<name>A0A2D0N8Z9_FLAN2</name>
<dbReference type="PROSITE" id="PS50966">
    <property type="entry name" value="ZF_SWIM"/>
    <property type="match status" value="1"/>
</dbReference>
<sequence>MDLWNYSDLARLAPDPETLKRARGISFALKNWLTLAGNEKLVWGEYEGGGHQRYQVAVDLEQARFHCTCRSPRHPCKHALAMPLLLIRSNEHFRVAYDLPDWVKKAWSNASKTRKKPKVSTGPSDDRLLRMQGGLLELENWLTQIIENGLATIDPEDQQFWEDLAVRMTDSQLSGPAARLRSISQLPRDDDWYEAVLATLAELYLLIRAFKRYEQLPENLQQELLNVAGVSVRRDRVLTEPAVADRWLVTGIREEEESENLAYRRTWLLGEETGQQALLLDFNWNQQGYRENWPLGMVFDGKLHFYPGSYPLRALVGDFRKVEEPFVGLSGIFNFSEWPEYLSRALAGNPWLQTLPCLLAAVRPVWREERQWLLDTEEQALSIAIDDQAFWKIMAVSGGHPVSVFAEWENGRFRPLAVVMPDRVIEL</sequence>
<dbReference type="InterPro" id="IPR007527">
    <property type="entry name" value="Znf_SWIM"/>
</dbReference>
<gene>
    <name evidence="3" type="ORF">CRP01_20325</name>
</gene>
<evidence type="ECO:0000256" key="1">
    <source>
        <dbReference type="PROSITE-ProRule" id="PRU00325"/>
    </source>
</evidence>